<evidence type="ECO:0000313" key="5">
    <source>
        <dbReference type="Proteomes" id="UP000240739"/>
    </source>
</evidence>
<dbReference type="Gene3D" id="3.10.129.10">
    <property type="entry name" value="Hotdog Thioesterase"/>
    <property type="match status" value="1"/>
</dbReference>
<dbReference type="PANTHER" id="PTHR43240:SF5">
    <property type="entry name" value="1,4-DIHYDROXY-2-NAPHTHOYL-COA THIOESTERASE 1"/>
    <property type="match status" value="1"/>
</dbReference>
<dbReference type="GO" id="GO:0005829">
    <property type="term" value="C:cytosol"/>
    <property type="evidence" value="ECO:0007669"/>
    <property type="project" value="TreeGrafter"/>
</dbReference>
<evidence type="ECO:0000256" key="1">
    <source>
        <dbReference type="ARBA" id="ARBA00008324"/>
    </source>
</evidence>
<dbReference type="CDD" id="cd03443">
    <property type="entry name" value="PaaI_thioesterase"/>
    <property type="match status" value="1"/>
</dbReference>
<sequence length="149" mass="16620">MSDLPTPVAYERTFDALYGLVVDEQRDDLVRAHVDIQDHHKQPMGLVHGGLLASIAEAITSMGTARVVIHDGEMAQGLSNQTNFLRPVFGSVIRATATRRHRGRTTWVWEVDITDEQDRLCAIIRMTIAVRPMPPEVAARVRETHGDPT</sequence>
<evidence type="ECO:0000259" key="3">
    <source>
        <dbReference type="Pfam" id="PF03061"/>
    </source>
</evidence>
<dbReference type="Pfam" id="PF03061">
    <property type="entry name" value="4HBT"/>
    <property type="match status" value="1"/>
</dbReference>
<dbReference type="Proteomes" id="UP000240739">
    <property type="component" value="Unassembled WGS sequence"/>
</dbReference>
<name>A0A2T4UCU7_9ACTN</name>
<dbReference type="InterPro" id="IPR006683">
    <property type="entry name" value="Thioestr_dom"/>
</dbReference>
<feature type="domain" description="Thioesterase" evidence="3">
    <location>
        <begin position="44"/>
        <end position="122"/>
    </location>
</feature>
<dbReference type="InterPro" id="IPR029069">
    <property type="entry name" value="HotDog_dom_sf"/>
</dbReference>
<dbReference type="RefSeq" id="WP_107571140.1">
    <property type="nucleotide sequence ID" value="NZ_PYYB01000004.1"/>
</dbReference>
<evidence type="ECO:0000313" key="4">
    <source>
        <dbReference type="EMBL" id="PTL55039.1"/>
    </source>
</evidence>
<evidence type="ECO:0000256" key="2">
    <source>
        <dbReference type="ARBA" id="ARBA00022801"/>
    </source>
</evidence>
<reference evidence="4 5" key="1">
    <citation type="submission" date="2018-03" db="EMBL/GenBank/DDBJ databases">
        <title>Aquarubrobacter algicola gen. nov., sp. nov., a novel actinobacterium isolated from shallow eutrophic lake during the end of cyanobacterial harmful algal blooms.</title>
        <authorList>
            <person name="Chun S.J."/>
        </authorList>
    </citation>
    <scope>NUCLEOTIDE SEQUENCE [LARGE SCALE GENOMIC DNA]</scope>
    <source>
        <strain evidence="4 5">Seoho-28</strain>
    </source>
</reference>
<comment type="caution">
    <text evidence="4">The sequence shown here is derived from an EMBL/GenBank/DDBJ whole genome shotgun (WGS) entry which is preliminary data.</text>
</comment>
<comment type="similarity">
    <text evidence="1">Belongs to the thioesterase PaaI family.</text>
</comment>
<organism evidence="4 5">
    <name type="scientific">Paraconexibacter algicola</name>
    <dbReference type="NCBI Taxonomy" id="2133960"/>
    <lineage>
        <taxon>Bacteria</taxon>
        <taxon>Bacillati</taxon>
        <taxon>Actinomycetota</taxon>
        <taxon>Thermoleophilia</taxon>
        <taxon>Solirubrobacterales</taxon>
        <taxon>Paraconexibacteraceae</taxon>
        <taxon>Paraconexibacter</taxon>
    </lineage>
</organism>
<dbReference type="EMBL" id="PYYB01000004">
    <property type="protein sequence ID" value="PTL55039.1"/>
    <property type="molecule type" value="Genomic_DNA"/>
</dbReference>
<dbReference type="SUPFAM" id="SSF54637">
    <property type="entry name" value="Thioesterase/thiol ester dehydrase-isomerase"/>
    <property type="match status" value="1"/>
</dbReference>
<keyword evidence="2" id="KW-0378">Hydrolase</keyword>
<proteinExistence type="inferred from homology"/>
<protein>
    <submittedName>
        <fullName evidence="4">Thioesterase</fullName>
    </submittedName>
</protein>
<dbReference type="OrthoDB" id="9798208at2"/>
<dbReference type="PANTHER" id="PTHR43240">
    <property type="entry name" value="1,4-DIHYDROXY-2-NAPHTHOYL-COA THIOESTERASE 1"/>
    <property type="match status" value="1"/>
</dbReference>
<dbReference type="NCBIfam" id="TIGR00369">
    <property type="entry name" value="unchar_dom_1"/>
    <property type="match status" value="1"/>
</dbReference>
<dbReference type="AlphaFoldDB" id="A0A2T4UCU7"/>
<dbReference type="InterPro" id="IPR003736">
    <property type="entry name" value="PAAI_dom"/>
</dbReference>
<dbReference type="GO" id="GO:0061522">
    <property type="term" value="F:1,4-dihydroxy-2-naphthoyl-CoA thioesterase activity"/>
    <property type="evidence" value="ECO:0007669"/>
    <property type="project" value="TreeGrafter"/>
</dbReference>
<accession>A0A2T4UCU7</accession>
<gene>
    <name evidence="4" type="ORF">C7Y72_20935</name>
</gene>
<keyword evidence="5" id="KW-1185">Reference proteome</keyword>